<reference evidence="2 3" key="1">
    <citation type="submission" date="2021-04" db="EMBL/GenBank/DDBJ databases">
        <authorList>
            <person name="Rodrigo-Torres L."/>
            <person name="Arahal R. D."/>
            <person name="Lucena T."/>
        </authorList>
    </citation>
    <scope>NUCLEOTIDE SEQUENCE [LARGE SCALE GENOMIC DNA]</scope>
    <source>
        <strain evidence="2 3">CECT 9623</strain>
    </source>
</reference>
<dbReference type="EMBL" id="CAJRAU010000001">
    <property type="protein sequence ID" value="CAG5067967.1"/>
    <property type="molecule type" value="Genomic_DNA"/>
</dbReference>
<comment type="caution">
    <text evidence="2">The sequence shown here is derived from an EMBL/GenBank/DDBJ whole genome shotgun (WGS) entry which is preliminary data.</text>
</comment>
<evidence type="ECO:0000313" key="2">
    <source>
        <dbReference type="EMBL" id="CAG5067967.1"/>
    </source>
</evidence>
<dbReference type="RefSeq" id="WP_215232093.1">
    <property type="nucleotide sequence ID" value="NZ_CAJRAU010000001.1"/>
</dbReference>
<dbReference type="Proteomes" id="UP000679725">
    <property type="component" value="Unassembled WGS sequence"/>
</dbReference>
<accession>A0ABM8UKS6</accession>
<evidence type="ECO:0008006" key="4">
    <source>
        <dbReference type="Google" id="ProtNLM"/>
    </source>
</evidence>
<evidence type="ECO:0000256" key="1">
    <source>
        <dbReference type="SAM" id="Phobius"/>
    </source>
</evidence>
<protein>
    <recommendedName>
        <fullName evidence="4">DUF4359 domain-containing protein</fullName>
    </recommendedName>
</protein>
<proteinExistence type="predicted"/>
<keyword evidence="1" id="KW-0472">Membrane</keyword>
<gene>
    <name evidence="2" type="ORF">DYBT9623_00695</name>
</gene>
<sequence length="132" mass="14085">MEENSTSKSLQGLNTRSTVILVAGVVLLVALLTNPSLDQHKSAVKIVAGKVVGEATQELEKEENPFAALGAAMGSVMINSLVESIVSSQNYLVFSLTRITFEGESRTVGIGAFGNVFLFDKNLDPESLKSRL</sequence>
<name>A0ABM8UKS6_9BACT</name>
<feature type="transmembrane region" description="Helical" evidence="1">
    <location>
        <begin position="20"/>
        <end position="37"/>
    </location>
</feature>
<keyword evidence="1" id="KW-1133">Transmembrane helix</keyword>
<keyword evidence="3" id="KW-1185">Reference proteome</keyword>
<organism evidence="2 3">
    <name type="scientific">Dyadobacter linearis</name>
    <dbReference type="NCBI Taxonomy" id="2823330"/>
    <lineage>
        <taxon>Bacteria</taxon>
        <taxon>Pseudomonadati</taxon>
        <taxon>Bacteroidota</taxon>
        <taxon>Cytophagia</taxon>
        <taxon>Cytophagales</taxon>
        <taxon>Spirosomataceae</taxon>
        <taxon>Dyadobacter</taxon>
    </lineage>
</organism>
<keyword evidence="1" id="KW-0812">Transmembrane</keyword>
<evidence type="ECO:0000313" key="3">
    <source>
        <dbReference type="Proteomes" id="UP000679725"/>
    </source>
</evidence>